<dbReference type="Proteomes" id="UP000233551">
    <property type="component" value="Unassembled WGS sequence"/>
</dbReference>
<reference evidence="1 2" key="1">
    <citation type="submission" date="2017-11" db="EMBL/GenBank/DDBJ databases">
        <title>De-novo sequencing of pomegranate (Punica granatum L.) genome.</title>
        <authorList>
            <person name="Akparov Z."/>
            <person name="Amiraslanov A."/>
            <person name="Hajiyeva S."/>
            <person name="Abbasov M."/>
            <person name="Kaur K."/>
            <person name="Hamwieh A."/>
            <person name="Solovyev V."/>
            <person name="Salamov A."/>
            <person name="Braich B."/>
            <person name="Kosarev P."/>
            <person name="Mahmoud A."/>
            <person name="Hajiyev E."/>
            <person name="Babayeva S."/>
            <person name="Izzatullayeva V."/>
            <person name="Mammadov A."/>
            <person name="Mammadov A."/>
            <person name="Sharifova S."/>
            <person name="Ojaghi J."/>
            <person name="Eynullazada K."/>
            <person name="Bayramov B."/>
            <person name="Abdulazimova A."/>
            <person name="Shahmuradov I."/>
        </authorList>
    </citation>
    <scope>NUCLEOTIDE SEQUENCE [LARGE SCALE GENOMIC DNA]</scope>
    <source>
        <strain evidence="2">cv. AG2017</strain>
        <tissue evidence="1">Leaf</tissue>
    </source>
</reference>
<protein>
    <submittedName>
        <fullName evidence="1">Uncharacterized protein</fullName>
    </submittedName>
</protein>
<proteinExistence type="predicted"/>
<accession>A0A2I0HY63</accession>
<evidence type="ECO:0000313" key="2">
    <source>
        <dbReference type="Proteomes" id="UP000233551"/>
    </source>
</evidence>
<comment type="caution">
    <text evidence="1">The sequence shown here is derived from an EMBL/GenBank/DDBJ whole genome shotgun (WGS) entry which is preliminary data.</text>
</comment>
<dbReference type="AlphaFoldDB" id="A0A2I0HY63"/>
<name>A0A2I0HY63_PUNGR</name>
<sequence length="76" mass="8172">MTVQSALQLLKNYQAVVAGIGDHHRSRSSFLSHREGRELARSRAVVAPVSTTTAQMRLLATSDIAGYFVSNGGGRD</sequence>
<evidence type="ECO:0000313" key="1">
    <source>
        <dbReference type="EMBL" id="PKI36639.1"/>
    </source>
</evidence>
<keyword evidence="2" id="KW-1185">Reference proteome</keyword>
<gene>
    <name evidence="1" type="ORF">CRG98_042965</name>
</gene>
<dbReference type="EMBL" id="PGOL01004746">
    <property type="protein sequence ID" value="PKI36639.1"/>
    <property type="molecule type" value="Genomic_DNA"/>
</dbReference>
<organism evidence="1 2">
    <name type="scientific">Punica granatum</name>
    <name type="common">Pomegranate</name>
    <dbReference type="NCBI Taxonomy" id="22663"/>
    <lineage>
        <taxon>Eukaryota</taxon>
        <taxon>Viridiplantae</taxon>
        <taxon>Streptophyta</taxon>
        <taxon>Embryophyta</taxon>
        <taxon>Tracheophyta</taxon>
        <taxon>Spermatophyta</taxon>
        <taxon>Magnoliopsida</taxon>
        <taxon>eudicotyledons</taxon>
        <taxon>Gunneridae</taxon>
        <taxon>Pentapetalae</taxon>
        <taxon>rosids</taxon>
        <taxon>malvids</taxon>
        <taxon>Myrtales</taxon>
        <taxon>Lythraceae</taxon>
        <taxon>Punica</taxon>
    </lineage>
</organism>